<dbReference type="InterPro" id="IPR000873">
    <property type="entry name" value="AMP-dep_synth/lig_dom"/>
</dbReference>
<dbReference type="InterPro" id="IPR010071">
    <property type="entry name" value="AA_adenyl_dom"/>
</dbReference>
<dbReference type="PROSITE" id="PS00455">
    <property type="entry name" value="AMP_BINDING"/>
    <property type="match status" value="1"/>
</dbReference>
<dbReference type="Proteomes" id="UP000235464">
    <property type="component" value="Chromosome I"/>
</dbReference>
<dbReference type="Gene3D" id="3.30.300.30">
    <property type="match status" value="1"/>
</dbReference>
<keyword evidence="3" id="KW-0012">Acyltransferase</keyword>
<dbReference type="InterPro" id="IPR045851">
    <property type="entry name" value="AMP-bd_C_sf"/>
</dbReference>
<organism evidence="3 4">
    <name type="scientific">Streptomyces chartreusis NRRL 3882</name>
    <dbReference type="NCBI Taxonomy" id="1079985"/>
    <lineage>
        <taxon>Bacteria</taxon>
        <taxon>Bacillati</taxon>
        <taxon>Actinomycetota</taxon>
        <taxon>Actinomycetes</taxon>
        <taxon>Kitasatosporales</taxon>
        <taxon>Streptomycetaceae</taxon>
        <taxon>Streptomyces</taxon>
    </lineage>
</organism>
<dbReference type="Gene3D" id="3.40.50.12780">
    <property type="entry name" value="N-terminal domain of ligase-like"/>
    <property type="match status" value="1"/>
</dbReference>
<reference evidence="4" key="1">
    <citation type="submission" date="2017-11" db="EMBL/GenBank/DDBJ databases">
        <authorList>
            <person name="Wibberg D."/>
        </authorList>
    </citation>
    <scope>NUCLEOTIDE SEQUENCE [LARGE SCALE GENOMIC DNA]</scope>
</reference>
<keyword evidence="3" id="KW-0808">Transferase</keyword>
<dbReference type="GO" id="GO:0043041">
    <property type="term" value="P:amino acid activation for nonribosomal peptide biosynthetic process"/>
    <property type="evidence" value="ECO:0007669"/>
    <property type="project" value="TreeGrafter"/>
</dbReference>
<dbReference type="Pfam" id="PF00501">
    <property type="entry name" value="AMP-binding"/>
    <property type="match status" value="1"/>
</dbReference>
<dbReference type="NCBIfam" id="TIGR01733">
    <property type="entry name" value="AA-adenyl-dom"/>
    <property type="match status" value="1"/>
</dbReference>
<sequence length="526" mass="56298">MESSSAAQSVVETWSAEATSLAGAFRVVARHHPDDIAVKDEENVLGYRELDDLSDRIAARLRARGAVDGQLVGVVIDRSVSTPAALLGVLKAGCAYVPLDPAYPESRLRHAVGDCALEIVVGDPKTVDQCGLGALRVVDPGAGHDGGAPPAGEIEADASAYVIYTSGSTGLPKGCVVSHGNVLALLRHTLPLFDVGPADRWTLFHSACFDFSVWELWGALLTGATAVCVPAETARAPEEFLDLLERERVTVLSQVPSAFRALCRMAGAAAPDLSLRYVVFGGESLDLDLVGEFVRHTAPRPPVMVNMYGITETTVHSTIRFLTGQDLDGKGTAPVGRPLPHVVISLRDRDMRPVPAGEAGEMYIAGEGVAKGYLNRPELTAERFLTLDTDDGPRRFYRTGDLGRETESGELEYLGRNDQQVKVRGFRIEPGEIETALRDHPTVRDAAVIAHDSAQGATLLACVVLRDGEPGRPAEAALRRHLATRLPAHMVPRRFAFLDDLPLTLSGKLDRNALLGLAGAGRNGRP</sequence>
<dbReference type="OrthoDB" id="2472181at2"/>
<gene>
    <name evidence="3" type="primary">ppsB</name>
    <name evidence="3" type="ORF">SCNRRL3882_0844</name>
</gene>
<dbReference type="GO" id="GO:0044550">
    <property type="term" value="P:secondary metabolite biosynthetic process"/>
    <property type="evidence" value="ECO:0007669"/>
    <property type="project" value="TreeGrafter"/>
</dbReference>
<evidence type="ECO:0000313" key="3">
    <source>
        <dbReference type="EMBL" id="SOR77372.1"/>
    </source>
</evidence>
<dbReference type="EC" id="2.3.1.-" evidence="3"/>
<dbReference type="InterPro" id="IPR042099">
    <property type="entry name" value="ANL_N_sf"/>
</dbReference>
<dbReference type="GO" id="GO:0031177">
    <property type="term" value="F:phosphopantetheine binding"/>
    <property type="evidence" value="ECO:0007669"/>
    <property type="project" value="TreeGrafter"/>
</dbReference>
<feature type="domain" description="AMP-dependent synthetase/ligase" evidence="1">
    <location>
        <begin position="26"/>
        <end position="374"/>
    </location>
</feature>
<dbReference type="RefSeq" id="WP_040904247.1">
    <property type="nucleotide sequence ID" value="NZ_LT962942.1"/>
</dbReference>
<dbReference type="SUPFAM" id="SSF56801">
    <property type="entry name" value="Acetyl-CoA synthetase-like"/>
    <property type="match status" value="1"/>
</dbReference>
<proteinExistence type="predicted"/>
<dbReference type="InterPro" id="IPR025110">
    <property type="entry name" value="AMP-bd_C"/>
</dbReference>
<dbReference type="GO" id="GO:0005829">
    <property type="term" value="C:cytosol"/>
    <property type="evidence" value="ECO:0007669"/>
    <property type="project" value="TreeGrafter"/>
</dbReference>
<dbReference type="FunFam" id="3.40.50.12780:FF:000012">
    <property type="entry name" value="Non-ribosomal peptide synthetase"/>
    <property type="match status" value="1"/>
</dbReference>
<accession>A0A2N9B214</accession>
<dbReference type="EMBL" id="LT963352">
    <property type="protein sequence ID" value="SOR77372.1"/>
    <property type="molecule type" value="Genomic_DNA"/>
</dbReference>
<dbReference type="AlphaFoldDB" id="A0A2N9B214"/>
<dbReference type="CDD" id="cd17643">
    <property type="entry name" value="A_NRPS_Cytc1-like"/>
    <property type="match status" value="1"/>
</dbReference>
<dbReference type="InterPro" id="IPR020845">
    <property type="entry name" value="AMP-binding_CS"/>
</dbReference>
<dbReference type="PANTHER" id="PTHR45527">
    <property type="entry name" value="NONRIBOSOMAL PEPTIDE SYNTHETASE"/>
    <property type="match status" value="1"/>
</dbReference>
<evidence type="ECO:0000313" key="4">
    <source>
        <dbReference type="Proteomes" id="UP000235464"/>
    </source>
</evidence>
<dbReference type="PANTHER" id="PTHR45527:SF1">
    <property type="entry name" value="FATTY ACID SYNTHASE"/>
    <property type="match status" value="1"/>
</dbReference>
<dbReference type="Pfam" id="PF13193">
    <property type="entry name" value="AMP-binding_C"/>
    <property type="match status" value="1"/>
</dbReference>
<keyword evidence="4" id="KW-1185">Reference proteome</keyword>
<feature type="domain" description="AMP-binding enzyme C-terminal" evidence="2">
    <location>
        <begin position="432"/>
        <end position="508"/>
    </location>
</feature>
<name>A0A2N9B214_STRCX</name>
<protein>
    <submittedName>
        <fullName evidence="3">Plipastatin synthase subunit B</fullName>
        <ecNumber evidence="3">2.3.1.-</ecNumber>
    </submittedName>
</protein>
<evidence type="ECO:0000259" key="2">
    <source>
        <dbReference type="Pfam" id="PF13193"/>
    </source>
</evidence>
<evidence type="ECO:0000259" key="1">
    <source>
        <dbReference type="Pfam" id="PF00501"/>
    </source>
</evidence>
<dbReference type="GO" id="GO:0016746">
    <property type="term" value="F:acyltransferase activity"/>
    <property type="evidence" value="ECO:0007669"/>
    <property type="project" value="UniProtKB-KW"/>
</dbReference>